<dbReference type="Gene3D" id="1.10.287.130">
    <property type="match status" value="1"/>
</dbReference>
<name>A0A2T0SEA8_9BACT</name>
<dbReference type="SUPFAM" id="SSF55785">
    <property type="entry name" value="PYP-like sensor domain (PAS domain)"/>
    <property type="match status" value="2"/>
</dbReference>
<gene>
    <name evidence="8" type="ORF">CLV58_12254</name>
</gene>
<accession>A0A2T0SEA8</accession>
<dbReference type="PANTHER" id="PTHR43304">
    <property type="entry name" value="PHYTOCHROME-LIKE PROTEIN CPH1"/>
    <property type="match status" value="1"/>
</dbReference>
<dbReference type="InterPro" id="IPR036890">
    <property type="entry name" value="HATPase_C_sf"/>
</dbReference>
<organism evidence="8 9">
    <name type="scientific">Spirosoma oryzae</name>
    <dbReference type="NCBI Taxonomy" id="1469603"/>
    <lineage>
        <taxon>Bacteria</taxon>
        <taxon>Pseudomonadati</taxon>
        <taxon>Bacteroidota</taxon>
        <taxon>Cytophagia</taxon>
        <taxon>Cytophagales</taxon>
        <taxon>Cytophagaceae</taxon>
        <taxon>Spirosoma</taxon>
    </lineage>
</organism>
<sequence>MDNALISSDAGDPTVDYERFRILARITHDAVWDWNPVTDQIWWSDGLFSLFGYKSKDWKPGAAEWRERIHPDDRQRVISSVDTAVRECRSSWTSEYRFRKADGTYAYIHDRGQLVVQHDRVVRMVGAMHDVTAQVTALARQQQADQLKFIIDSALTAMALYAIVRDPATGELVDMRYELINHMAERMTGRSAAELVGKTMRTAFPGIDKTGIWPRYKHLAETGETMRYHNHYTANGYDIWYEVQGVRHGDWIVLSFLDITELKNTQLKLEALNQELFRSNENLQQFAYVASHDLQEPLRKIQSFGDLLKSSGLPAEGPAADYLDRMQSAARRMSVLIRDLLAYSRITTQRDTFCPVPLDDVLQNTLTTLDMLVLESNAVIEADPLPVVQGDATQLEQLMLNLLTNALKFSKPGQAPHIQIRVTALSASELPSTVRPTKAAPRYVRIDVIDNGIGFAQKDSSLIFNVFQRLHARSQYGGTGIGLAVVDKVVRNHGGAVIATSEPEVGATFSVYLPAND</sequence>
<feature type="domain" description="PAS" evidence="7">
    <location>
        <begin position="16"/>
        <end position="88"/>
    </location>
</feature>
<evidence type="ECO:0000256" key="3">
    <source>
        <dbReference type="ARBA" id="ARBA00022553"/>
    </source>
</evidence>
<dbReference type="InterPro" id="IPR013655">
    <property type="entry name" value="PAS_fold_3"/>
</dbReference>
<keyword evidence="3" id="KW-0597">Phosphoprotein</keyword>
<dbReference type="InterPro" id="IPR000014">
    <property type="entry name" value="PAS"/>
</dbReference>
<dbReference type="SUPFAM" id="SSF47384">
    <property type="entry name" value="Homodimeric domain of signal transducing histidine kinase"/>
    <property type="match status" value="1"/>
</dbReference>
<dbReference type="NCBIfam" id="TIGR00229">
    <property type="entry name" value="sensory_box"/>
    <property type="match status" value="1"/>
</dbReference>
<dbReference type="RefSeq" id="WP_106139849.1">
    <property type="nucleotide sequence ID" value="NZ_PVTE01000022.1"/>
</dbReference>
<dbReference type="CDD" id="cd00082">
    <property type="entry name" value="HisKA"/>
    <property type="match status" value="1"/>
</dbReference>
<dbReference type="InterPro" id="IPR001610">
    <property type="entry name" value="PAC"/>
</dbReference>
<evidence type="ECO:0000313" key="8">
    <source>
        <dbReference type="EMBL" id="PRY31759.1"/>
    </source>
</evidence>
<dbReference type="OrthoDB" id="9124519at2"/>
<evidence type="ECO:0000256" key="4">
    <source>
        <dbReference type="ARBA" id="ARBA00022679"/>
    </source>
</evidence>
<protein>
    <recommendedName>
        <fullName evidence="2">histidine kinase</fullName>
        <ecNumber evidence="2">2.7.13.3</ecNumber>
    </recommendedName>
</protein>
<dbReference type="SMART" id="SM00091">
    <property type="entry name" value="PAS"/>
    <property type="match status" value="2"/>
</dbReference>
<dbReference type="AlphaFoldDB" id="A0A2T0SEA8"/>
<dbReference type="GO" id="GO:0000155">
    <property type="term" value="F:phosphorelay sensor kinase activity"/>
    <property type="evidence" value="ECO:0007669"/>
    <property type="project" value="InterPro"/>
</dbReference>
<dbReference type="InterPro" id="IPR005467">
    <property type="entry name" value="His_kinase_dom"/>
</dbReference>
<dbReference type="Pfam" id="PF02518">
    <property type="entry name" value="HATPase_c"/>
    <property type="match status" value="1"/>
</dbReference>
<evidence type="ECO:0000313" key="9">
    <source>
        <dbReference type="Proteomes" id="UP000238375"/>
    </source>
</evidence>
<dbReference type="InterPro" id="IPR052162">
    <property type="entry name" value="Sensor_kinase/Photoreceptor"/>
</dbReference>
<dbReference type="EMBL" id="PVTE01000022">
    <property type="protein sequence ID" value="PRY31759.1"/>
    <property type="molecule type" value="Genomic_DNA"/>
</dbReference>
<dbReference type="Pfam" id="PF08447">
    <property type="entry name" value="PAS_3"/>
    <property type="match status" value="1"/>
</dbReference>
<dbReference type="InterPro" id="IPR004358">
    <property type="entry name" value="Sig_transdc_His_kin-like_C"/>
</dbReference>
<keyword evidence="4" id="KW-0808">Transferase</keyword>
<dbReference type="PANTHER" id="PTHR43304:SF1">
    <property type="entry name" value="PAC DOMAIN-CONTAINING PROTEIN"/>
    <property type="match status" value="1"/>
</dbReference>
<dbReference type="InterPro" id="IPR036097">
    <property type="entry name" value="HisK_dim/P_sf"/>
</dbReference>
<dbReference type="Pfam" id="PF00512">
    <property type="entry name" value="HisKA"/>
    <property type="match status" value="1"/>
</dbReference>
<dbReference type="PRINTS" id="PR00344">
    <property type="entry name" value="BCTRLSENSOR"/>
</dbReference>
<dbReference type="Gene3D" id="3.30.450.20">
    <property type="entry name" value="PAS domain"/>
    <property type="match status" value="2"/>
</dbReference>
<dbReference type="Pfam" id="PF08448">
    <property type="entry name" value="PAS_4"/>
    <property type="match status" value="1"/>
</dbReference>
<dbReference type="SMART" id="SM00388">
    <property type="entry name" value="HisKA"/>
    <property type="match status" value="1"/>
</dbReference>
<evidence type="ECO:0000259" key="7">
    <source>
        <dbReference type="PROSITE" id="PS50112"/>
    </source>
</evidence>
<dbReference type="PROSITE" id="PS50112">
    <property type="entry name" value="PAS"/>
    <property type="match status" value="1"/>
</dbReference>
<dbReference type="Gene3D" id="3.30.565.10">
    <property type="entry name" value="Histidine kinase-like ATPase, C-terminal domain"/>
    <property type="match status" value="1"/>
</dbReference>
<reference evidence="8 9" key="1">
    <citation type="submission" date="2018-03" db="EMBL/GenBank/DDBJ databases">
        <title>Genomic Encyclopedia of Archaeal and Bacterial Type Strains, Phase II (KMG-II): from individual species to whole genera.</title>
        <authorList>
            <person name="Goeker M."/>
        </authorList>
    </citation>
    <scope>NUCLEOTIDE SEQUENCE [LARGE SCALE GENOMIC DNA]</scope>
    <source>
        <strain evidence="8 9">DSM 28354</strain>
    </source>
</reference>
<comment type="catalytic activity">
    <reaction evidence="1">
        <text>ATP + protein L-histidine = ADP + protein N-phospho-L-histidine.</text>
        <dbReference type="EC" id="2.7.13.3"/>
    </reaction>
</comment>
<dbReference type="InterPro" id="IPR035965">
    <property type="entry name" value="PAS-like_dom_sf"/>
</dbReference>
<keyword evidence="9" id="KW-1185">Reference proteome</keyword>
<evidence type="ECO:0000256" key="1">
    <source>
        <dbReference type="ARBA" id="ARBA00000085"/>
    </source>
</evidence>
<evidence type="ECO:0000256" key="2">
    <source>
        <dbReference type="ARBA" id="ARBA00012438"/>
    </source>
</evidence>
<dbReference type="InterPro" id="IPR003661">
    <property type="entry name" value="HisK_dim/P_dom"/>
</dbReference>
<dbReference type="InterPro" id="IPR003594">
    <property type="entry name" value="HATPase_dom"/>
</dbReference>
<comment type="caution">
    <text evidence="8">The sequence shown here is derived from an EMBL/GenBank/DDBJ whole genome shotgun (WGS) entry which is preliminary data.</text>
</comment>
<feature type="domain" description="Histidine kinase" evidence="6">
    <location>
        <begin position="289"/>
        <end position="517"/>
    </location>
</feature>
<dbReference type="EC" id="2.7.13.3" evidence="2"/>
<dbReference type="SMART" id="SM00086">
    <property type="entry name" value="PAC"/>
    <property type="match status" value="1"/>
</dbReference>
<evidence type="ECO:0000259" key="6">
    <source>
        <dbReference type="PROSITE" id="PS50109"/>
    </source>
</evidence>
<dbReference type="Proteomes" id="UP000238375">
    <property type="component" value="Unassembled WGS sequence"/>
</dbReference>
<dbReference type="SMART" id="SM00387">
    <property type="entry name" value="HATPase_c"/>
    <property type="match status" value="1"/>
</dbReference>
<dbReference type="CDD" id="cd00130">
    <property type="entry name" value="PAS"/>
    <property type="match status" value="2"/>
</dbReference>
<proteinExistence type="predicted"/>
<keyword evidence="5" id="KW-0418">Kinase</keyword>
<dbReference type="SUPFAM" id="SSF55874">
    <property type="entry name" value="ATPase domain of HSP90 chaperone/DNA topoisomerase II/histidine kinase"/>
    <property type="match status" value="1"/>
</dbReference>
<dbReference type="PROSITE" id="PS50109">
    <property type="entry name" value="HIS_KIN"/>
    <property type="match status" value="1"/>
</dbReference>
<evidence type="ECO:0000256" key="5">
    <source>
        <dbReference type="ARBA" id="ARBA00022777"/>
    </source>
</evidence>
<dbReference type="InterPro" id="IPR013656">
    <property type="entry name" value="PAS_4"/>
</dbReference>